<accession>A0A2N8ZCA5</accession>
<name>A0A2N8ZCA5_9VIBR</name>
<gene>
    <name evidence="1" type="ORF">VTAP4600_A1549</name>
</gene>
<reference evidence="1 2" key="1">
    <citation type="submission" date="2017-10" db="EMBL/GenBank/DDBJ databases">
        <authorList>
            <person name="Banno H."/>
            <person name="Chua N.-H."/>
        </authorList>
    </citation>
    <scope>NUCLEOTIDE SEQUENCE [LARGE SCALE GENOMIC DNA]</scope>
    <source>
        <strain evidence="1">Vibrio tapetis CECT4600</strain>
    </source>
</reference>
<dbReference type="Proteomes" id="UP000235828">
    <property type="component" value="Chromosome A"/>
</dbReference>
<organism evidence="1 2">
    <name type="scientific">Vibrio tapetis subsp. tapetis</name>
    <dbReference type="NCBI Taxonomy" id="1671868"/>
    <lineage>
        <taxon>Bacteria</taxon>
        <taxon>Pseudomonadati</taxon>
        <taxon>Pseudomonadota</taxon>
        <taxon>Gammaproteobacteria</taxon>
        <taxon>Vibrionales</taxon>
        <taxon>Vibrionaceae</taxon>
        <taxon>Vibrio</taxon>
    </lineage>
</organism>
<dbReference type="EMBL" id="LT960611">
    <property type="protein sequence ID" value="SON49528.1"/>
    <property type="molecule type" value="Genomic_DNA"/>
</dbReference>
<dbReference type="AlphaFoldDB" id="A0A2N8ZCA5"/>
<evidence type="ECO:0000313" key="2">
    <source>
        <dbReference type="Proteomes" id="UP000235828"/>
    </source>
</evidence>
<keyword evidence="2" id="KW-1185">Reference proteome</keyword>
<evidence type="ECO:0000313" key="1">
    <source>
        <dbReference type="EMBL" id="SON49528.1"/>
    </source>
</evidence>
<protein>
    <submittedName>
        <fullName evidence="1">Uncharacterized protein</fullName>
    </submittedName>
</protein>
<dbReference type="KEGG" id="vta:A1549"/>
<sequence length="36" mass="4164">MVSVKVFTLSELSARYAVPLVDYTFSLIIDIFKYSF</sequence>
<proteinExistence type="predicted"/>